<dbReference type="STRING" id="469371.Tbis_0690"/>
<dbReference type="RefSeq" id="WP_013130948.1">
    <property type="nucleotide sequence ID" value="NC_014165.1"/>
</dbReference>
<keyword evidence="2" id="KW-0472">Membrane</keyword>
<proteinExistence type="predicted"/>
<feature type="region of interest" description="Disordered" evidence="1">
    <location>
        <begin position="435"/>
        <end position="488"/>
    </location>
</feature>
<protein>
    <recommendedName>
        <fullName evidence="6">TPM domain-containing protein</fullName>
    </recommendedName>
</protein>
<sequence>MTSNRPLGPVRGAVVALLAGLCALLLPSAAWAAPAPDPATVLASWRNGDPLFVQSGAPLSASDQEGIRNALKDAKTKIYAVALPDGTITTSQQAGSYITSLGQELAKAGRPSATVAVIDGTTLFAGSSALPKGAAGRIANLAAANNSGNPVAVMQDFVARVDAFAAGNRNEALRPGSLAGGGDDGGGDDGGGTGGLLAILGLAAIGGGGIWLLARRNKRKREEQEARELAAVKQTVEEDVTKFGEEITALDMDVKMLPQTADTTADWQRALDAYERAKAELAAVRRADDLRTVTATLEEGRYALACVKARVNNEPLPERLPPCFFNPQHGPSVRKVQWAPPGGMVREVPACAADADAVERGLTPQMREVVVDGHRRPYWDAGPAYQPYAYGYYGGFGGDLLTGMLVGTMLGSAMGAGWGLAAGLASGLGGDSGGGGGGDWGGSGGDWGGSGGDWGGSGGDWGGSGGDWGGGDWGGGDFGGGDFGGGDW</sequence>
<reference evidence="4 5" key="1">
    <citation type="submission" date="2010-01" db="EMBL/GenBank/DDBJ databases">
        <title>The complete genome of Thermobispora bispora DSM 43833.</title>
        <authorList>
            <consortium name="US DOE Joint Genome Institute (JGI-PGF)"/>
            <person name="Lucas S."/>
            <person name="Copeland A."/>
            <person name="Lapidus A."/>
            <person name="Glavina del Rio T."/>
            <person name="Dalin E."/>
            <person name="Tice H."/>
            <person name="Bruce D."/>
            <person name="Goodwin L."/>
            <person name="Pitluck S."/>
            <person name="Kyrpides N."/>
            <person name="Mavromatis K."/>
            <person name="Ivanova N."/>
            <person name="Mikhailova N."/>
            <person name="Chertkov O."/>
            <person name="Brettin T."/>
            <person name="Detter J.C."/>
            <person name="Han C."/>
            <person name="Larimer F."/>
            <person name="Land M."/>
            <person name="Hauser L."/>
            <person name="Markowitz V."/>
            <person name="Cheng J.-F."/>
            <person name="Hugenholtz P."/>
            <person name="Woyke T."/>
            <person name="Wu D."/>
            <person name="Jando M."/>
            <person name="Schneider S."/>
            <person name="Klenk H.-P."/>
            <person name="Eisen J.A."/>
        </authorList>
    </citation>
    <scope>NUCLEOTIDE SEQUENCE [LARGE SCALE GENOMIC DNA]</scope>
    <source>
        <strain evidence="5">ATCC 19993 / DSM 43833 / CBS 139.67 / JCM 10125 / KCTC 9307 / NBRC 14880 / R51</strain>
    </source>
</reference>
<keyword evidence="2" id="KW-1133">Transmembrane helix</keyword>
<evidence type="ECO:0000256" key="1">
    <source>
        <dbReference type="SAM" id="MobiDB-lite"/>
    </source>
</evidence>
<feature type="signal peptide" evidence="3">
    <location>
        <begin position="1"/>
        <end position="32"/>
    </location>
</feature>
<dbReference type="Proteomes" id="UP000006640">
    <property type="component" value="Chromosome"/>
</dbReference>
<feature type="chain" id="PRO_5003091143" description="TPM domain-containing protein" evidence="3">
    <location>
        <begin position="33"/>
        <end position="488"/>
    </location>
</feature>
<dbReference type="KEGG" id="tbi:Tbis_0690"/>
<keyword evidence="5" id="KW-1185">Reference proteome</keyword>
<evidence type="ECO:0000313" key="4">
    <source>
        <dbReference type="EMBL" id="ADG87415.1"/>
    </source>
</evidence>
<accession>D6Y5R9</accession>
<evidence type="ECO:0008006" key="6">
    <source>
        <dbReference type="Google" id="ProtNLM"/>
    </source>
</evidence>
<evidence type="ECO:0000313" key="5">
    <source>
        <dbReference type="Proteomes" id="UP000006640"/>
    </source>
</evidence>
<dbReference type="EMBL" id="CP001874">
    <property type="protein sequence ID" value="ADG87415.1"/>
    <property type="molecule type" value="Genomic_DNA"/>
</dbReference>
<dbReference type="AlphaFoldDB" id="D6Y5R9"/>
<name>D6Y5R9_THEBD</name>
<keyword evidence="3" id="KW-0732">Signal</keyword>
<dbReference type="eggNOG" id="ENOG5030TN1">
    <property type="taxonomic scope" value="Bacteria"/>
</dbReference>
<keyword evidence="2" id="KW-0812">Transmembrane</keyword>
<organism evidence="4 5">
    <name type="scientific">Thermobispora bispora (strain ATCC 19993 / DSM 43833 / CBS 139.67 / JCM 10125 / KCTC 9307 / NBRC 14880 / R51)</name>
    <dbReference type="NCBI Taxonomy" id="469371"/>
    <lineage>
        <taxon>Bacteria</taxon>
        <taxon>Bacillati</taxon>
        <taxon>Actinomycetota</taxon>
        <taxon>Actinomycetes</taxon>
        <taxon>Streptosporangiales</taxon>
        <taxon>Streptosporangiaceae</taxon>
        <taxon>Thermobispora</taxon>
    </lineage>
</organism>
<evidence type="ECO:0000256" key="2">
    <source>
        <dbReference type="SAM" id="Phobius"/>
    </source>
</evidence>
<feature type="transmembrane region" description="Helical" evidence="2">
    <location>
        <begin position="195"/>
        <end position="214"/>
    </location>
</feature>
<gene>
    <name evidence="4" type="ordered locus">Tbis_0690</name>
</gene>
<dbReference type="HOGENOM" id="CLU_049175_0_0_11"/>
<evidence type="ECO:0000256" key="3">
    <source>
        <dbReference type="SAM" id="SignalP"/>
    </source>
</evidence>